<comment type="caution">
    <text evidence="1">The sequence shown here is derived from an EMBL/GenBank/DDBJ whole genome shotgun (WGS) entry which is preliminary data.</text>
</comment>
<dbReference type="AlphaFoldDB" id="A0A1R3K3F3"/>
<accession>A0A1R3K3F3</accession>
<organism evidence="1 2">
    <name type="scientific">Corchorus olitorius</name>
    <dbReference type="NCBI Taxonomy" id="93759"/>
    <lineage>
        <taxon>Eukaryota</taxon>
        <taxon>Viridiplantae</taxon>
        <taxon>Streptophyta</taxon>
        <taxon>Embryophyta</taxon>
        <taxon>Tracheophyta</taxon>
        <taxon>Spermatophyta</taxon>
        <taxon>Magnoliopsida</taxon>
        <taxon>eudicotyledons</taxon>
        <taxon>Gunneridae</taxon>
        <taxon>Pentapetalae</taxon>
        <taxon>rosids</taxon>
        <taxon>malvids</taxon>
        <taxon>Malvales</taxon>
        <taxon>Malvaceae</taxon>
        <taxon>Grewioideae</taxon>
        <taxon>Apeibeae</taxon>
        <taxon>Corchorus</taxon>
    </lineage>
</organism>
<proteinExistence type="predicted"/>
<name>A0A1R3K3F3_9ROSI</name>
<dbReference type="EMBL" id="AWUE01014740">
    <property type="protein sequence ID" value="OMP01606.1"/>
    <property type="molecule type" value="Genomic_DNA"/>
</dbReference>
<gene>
    <name evidence="1" type="ORF">COLO4_11766</name>
</gene>
<evidence type="ECO:0000313" key="2">
    <source>
        <dbReference type="Proteomes" id="UP000187203"/>
    </source>
</evidence>
<sequence length="31" mass="3551">MAIAPTMLGSEKLRSRIRNTMFAQFSPFSYV</sequence>
<reference evidence="2" key="1">
    <citation type="submission" date="2013-09" db="EMBL/GenBank/DDBJ databases">
        <title>Corchorus olitorius genome sequencing.</title>
        <authorList>
            <person name="Alam M."/>
            <person name="Haque M.S."/>
            <person name="Islam M.S."/>
            <person name="Emdad E.M."/>
            <person name="Islam M.M."/>
            <person name="Ahmed B."/>
            <person name="Halim A."/>
            <person name="Hossen Q.M.M."/>
            <person name="Hossain M.Z."/>
            <person name="Ahmed R."/>
            <person name="Khan M.M."/>
            <person name="Islam R."/>
            <person name="Rashid M.M."/>
            <person name="Khan S.A."/>
            <person name="Rahman M.S."/>
            <person name="Alam M."/>
            <person name="Yahiya A.S."/>
            <person name="Khan M.S."/>
            <person name="Azam M.S."/>
            <person name="Haque T."/>
            <person name="Lashkar M.Z.H."/>
            <person name="Akhand A.I."/>
            <person name="Morshed G."/>
            <person name="Roy S."/>
            <person name="Uddin K.S."/>
            <person name="Rabeya T."/>
            <person name="Hossain A.S."/>
            <person name="Chowdhury A."/>
            <person name="Snigdha A.R."/>
            <person name="Mortoza M.S."/>
            <person name="Matin S.A."/>
            <person name="Hoque S.M.E."/>
            <person name="Islam M.K."/>
            <person name="Roy D.K."/>
            <person name="Haider R."/>
            <person name="Moosa M.M."/>
            <person name="Elias S.M."/>
            <person name="Hasan A.M."/>
            <person name="Jahan S."/>
            <person name="Shafiuddin M."/>
            <person name="Mahmood N."/>
            <person name="Shommy N.S."/>
        </authorList>
    </citation>
    <scope>NUCLEOTIDE SEQUENCE [LARGE SCALE GENOMIC DNA]</scope>
    <source>
        <strain evidence="2">cv. O-4</strain>
    </source>
</reference>
<evidence type="ECO:0000313" key="1">
    <source>
        <dbReference type="EMBL" id="OMP01606.1"/>
    </source>
</evidence>
<protein>
    <submittedName>
        <fullName evidence="1">Uncharacterized protein</fullName>
    </submittedName>
</protein>
<keyword evidence="2" id="KW-1185">Reference proteome</keyword>
<dbReference type="Proteomes" id="UP000187203">
    <property type="component" value="Unassembled WGS sequence"/>
</dbReference>